<proteinExistence type="inferred from homology"/>
<dbReference type="PANTHER" id="PTHR42881:SF2">
    <property type="entry name" value="PROLYL ENDOPEPTIDASE"/>
    <property type="match status" value="1"/>
</dbReference>
<keyword evidence="4" id="KW-0645">Protease</keyword>
<organism evidence="9 10">
    <name type="scientific">Pseudonocardia acidicola</name>
    <dbReference type="NCBI Taxonomy" id="2724939"/>
    <lineage>
        <taxon>Bacteria</taxon>
        <taxon>Bacillati</taxon>
        <taxon>Actinomycetota</taxon>
        <taxon>Actinomycetes</taxon>
        <taxon>Pseudonocardiales</taxon>
        <taxon>Pseudonocardiaceae</taxon>
        <taxon>Pseudonocardia</taxon>
    </lineage>
</organism>
<evidence type="ECO:0000256" key="6">
    <source>
        <dbReference type="ARBA" id="ARBA00022825"/>
    </source>
</evidence>
<keyword evidence="10" id="KW-1185">Reference proteome</keyword>
<dbReference type="InterPro" id="IPR002471">
    <property type="entry name" value="Pept_S9_AS"/>
</dbReference>
<dbReference type="SUPFAM" id="SSF50993">
    <property type="entry name" value="Peptidase/esterase 'gauge' domain"/>
    <property type="match status" value="1"/>
</dbReference>
<dbReference type="Proteomes" id="UP000820669">
    <property type="component" value="Unassembled WGS sequence"/>
</dbReference>
<dbReference type="Pfam" id="PF00326">
    <property type="entry name" value="Peptidase_S9"/>
    <property type="match status" value="1"/>
</dbReference>
<dbReference type="InterPro" id="IPR029058">
    <property type="entry name" value="AB_hydrolase_fold"/>
</dbReference>
<dbReference type="InterPro" id="IPR001375">
    <property type="entry name" value="Peptidase_S9_cat"/>
</dbReference>
<dbReference type="SUPFAM" id="SSF53474">
    <property type="entry name" value="alpha/beta-Hydrolases"/>
    <property type="match status" value="1"/>
</dbReference>
<comment type="catalytic activity">
    <reaction evidence="1">
        <text>Hydrolysis of Pro-|-Xaa &gt;&gt; Ala-|-Xaa in oligopeptides.</text>
        <dbReference type="EC" id="3.4.21.26"/>
    </reaction>
</comment>
<evidence type="ECO:0000259" key="7">
    <source>
        <dbReference type="Pfam" id="PF00326"/>
    </source>
</evidence>
<protein>
    <recommendedName>
        <fullName evidence="3">prolyl oligopeptidase</fullName>
        <ecNumber evidence="3">3.4.21.26</ecNumber>
    </recommendedName>
</protein>
<dbReference type="Gene3D" id="2.130.10.120">
    <property type="entry name" value="Prolyl oligopeptidase, N-terminal domain"/>
    <property type="match status" value="1"/>
</dbReference>
<accession>A0ABX1SIP2</accession>
<comment type="caution">
    <text evidence="9">The sequence shown here is derived from an EMBL/GenBank/DDBJ whole genome shotgun (WGS) entry which is preliminary data.</text>
</comment>
<dbReference type="InterPro" id="IPR051167">
    <property type="entry name" value="Prolyl_oligopep/macrocyclase"/>
</dbReference>
<feature type="domain" description="Peptidase S9 prolyl oligopeptidase catalytic" evidence="7">
    <location>
        <begin position="491"/>
        <end position="700"/>
    </location>
</feature>
<evidence type="ECO:0000313" key="10">
    <source>
        <dbReference type="Proteomes" id="UP000820669"/>
    </source>
</evidence>
<reference evidence="9 10" key="1">
    <citation type="submission" date="2020-04" db="EMBL/GenBank/DDBJ databases">
        <authorList>
            <person name="Klaysubun C."/>
            <person name="Duangmal K."/>
            <person name="Lipun K."/>
        </authorList>
    </citation>
    <scope>NUCLEOTIDE SEQUENCE [LARGE SCALE GENOMIC DNA]</scope>
    <source>
        <strain evidence="9 10">K10HN5</strain>
    </source>
</reference>
<dbReference type="InterPro" id="IPR023302">
    <property type="entry name" value="Pept_S9A_N"/>
</dbReference>
<keyword evidence="5" id="KW-0378">Hydrolase</keyword>
<evidence type="ECO:0000256" key="4">
    <source>
        <dbReference type="ARBA" id="ARBA00022670"/>
    </source>
</evidence>
<dbReference type="EMBL" id="JAAXLA010000085">
    <property type="protein sequence ID" value="NMI01456.1"/>
    <property type="molecule type" value="Genomic_DNA"/>
</dbReference>
<dbReference type="PRINTS" id="PR00862">
    <property type="entry name" value="PROLIGOPTASE"/>
</dbReference>
<feature type="domain" description="Peptidase S9A N-terminal" evidence="8">
    <location>
        <begin position="8"/>
        <end position="426"/>
    </location>
</feature>
<dbReference type="Pfam" id="PF02897">
    <property type="entry name" value="Peptidase_S9_N"/>
    <property type="match status" value="1"/>
</dbReference>
<dbReference type="EC" id="3.4.21.26" evidence="3"/>
<dbReference type="Gene3D" id="3.40.50.1820">
    <property type="entry name" value="alpha/beta hydrolase"/>
    <property type="match status" value="1"/>
</dbReference>
<evidence type="ECO:0000259" key="8">
    <source>
        <dbReference type="Pfam" id="PF02897"/>
    </source>
</evidence>
<gene>
    <name evidence="9" type="ORF">HF526_29795</name>
</gene>
<dbReference type="PANTHER" id="PTHR42881">
    <property type="entry name" value="PROLYL ENDOPEPTIDASE"/>
    <property type="match status" value="1"/>
</dbReference>
<evidence type="ECO:0000313" key="9">
    <source>
        <dbReference type="EMBL" id="NMI01456.1"/>
    </source>
</evidence>
<name>A0ABX1SIP2_9PSEU</name>
<evidence type="ECO:0000256" key="2">
    <source>
        <dbReference type="ARBA" id="ARBA00005228"/>
    </source>
</evidence>
<sequence length="704" mass="76421">MHPPYPEAERLDLVEQLHGHGVADPYRWLEDPEDPRTRAWSAAQDELARGHLDSLPGRDGLDATVRELLRSGSVSAPLWRAGRAFFTRREPDQEHAVLLVREADGSERVVLDPTELDPAGLTTLDSWVPDLEGRRLAYQLSVGGDEQSVFHVLDVATGDAVDGPIDRFRYSDVAWLPGGEELFYVRKVAPGEVDQGEEDFHRRVWRHRIGAAAEDDELVEGPGLYADHTYYGVRVSRDGRWLLVSANIGTARRDSLWIAELGGPGTPTPRLTPILTQADDVRATAWVDRDGRLYLHTTDNAPRWRLCVTDPHTPQREHWQELVAEDPDSVLDGARWLQPVGTTDPADALLVLARSRHAVAELALHAAVDGAPRGTVALPGTGSLTGLSTADLDTPGQWGRVWIGWTDLITPPQVLRFDLATGVTELEAAAPGAVSTPATRSQQRTFTSADGTTVRMFVITPDGPAQPRPTLVTGYGGFGLTREPAYTPSALAWVAAGGAYALVSLRGGGEEGEQWHLAGNRGNKQNVFDDLHAAAEALIAAGTTTADRLAIIGGSNGGLLVGAALTQRPSLYRAVVCSAPLLDMVRYEEFSLGRTWNDEYGTAADPTELGWLLSYSPYHHVTEGTEYPAVLLTVFDSDTRVDPLHARKMCAALQHATSGDPARRPVLLRRETDVGHGMRSVSRTAALTVDQLAFLAAHTGLELS</sequence>
<dbReference type="PROSITE" id="PS00708">
    <property type="entry name" value="PRO_ENDOPEP_SER"/>
    <property type="match status" value="1"/>
</dbReference>
<keyword evidence="6" id="KW-0720">Serine protease</keyword>
<evidence type="ECO:0000256" key="1">
    <source>
        <dbReference type="ARBA" id="ARBA00001070"/>
    </source>
</evidence>
<dbReference type="InterPro" id="IPR002470">
    <property type="entry name" value="Peptidase_S9A"/>
</dbReference>
<evidence type="ECO:0000256" key="5">
    <source>
        <dbReference type="ARBA" id="ARBA00022801"/>
    </source>
</evidence>
<comment type="similarity">
    <text evidence="2">Belongs to the peptidase S9A family.</text>
</comment>
<evidence type="ECO:0000256" key="3">
    <source>
        <dbReference type="ARBA" id="ARBA00011897"/>
    </source>
</evidence>